<feature type="compositionally biased region" description="Pro residues" evidence="1">
    <location>
        <begin position="312"/>
        <end position="323"/>
    </location>
</feature>
<feature type="region of interest" description="Disordered" evidence="1">
    <location>
        <begin position="114"/>
        <end position="137"/>
    </location>
</feature>
<evidence type="ECO:0000313" key="2">
    <source>
        <dbReference type="EMBL" id="PSR79651.1"/>
    </source>
</evidence>
<reference evidence="2 3" key="1">
    <citation type="submission" date="2018-02" db="EMBL/GenBank/DDBJ databases">
        <title>Genome sequence of the basidiomycete white-rot fungus Phlebia centrifuga.</title>
        <authorList>
            <person name="Granchi Z."/>
            <person name="Peng M."/>
            <person name="de Vries R.P."/>
            <person name="Hilden K."/>
            <person name="Makela M.R."/>
            <person name="Grigoriev I."/>
            <person name="Riley R."/>
        </authorList>
    </citation>
    <scope>NUCLEOTIDE SEQUENCE [LARGE SCALE GENOMIC DNA]</scope>
    <source>
        <strain evidence="2 3">FBCC195</strain>
    </source>
</reference>
<dbReference type="EMBL" id="MLYV02000690">
    <property type="protein sequence ID" value="PSR79651.1"/>
    <property type="molecule type" value="Genomic_DNA"/>
</dbReference>
<feature type="region of interest" description="Disordered" evidence="1">
    <location>
        <begin position="153"/>
        <end position="514"/>
    </location>
</feature>
<feature type="compositionally biased region" description="Polar residues" evidence="1">
    <location>
        <begin position="232"/>
        <end position="248"/>
    </location>
</feature>
<organism evidence="2 3">
    <name type="scientific">Hermanssonia centrifuga</name>
    <dbReference type="NCBI Taxonomy" id="98765"/>
    <lineage>
        <taxon>Eukaryota</taxon>
        <taxon>Fungi</taxon>
        <taxon>Dikarya</taxon>
        <taxon>Basidiomycota</taxon>
        <taxon>Agaricomycotina</taxon>
        <taxon>Agaricomycetes</taxon>
        <taxon>Polyporales</taxon>
        <taxon>Meruliaceae</taxon>
        <taxon>Hermanssonia</taxon>
    </lineage>
</organism>
<proteinExistence type="predicted"/>
<feature type="compositionally biased region" description="Polar residues" evidence="1">
    <location>
        <begin position="358"/>
        <end position="369"/>
    </location>
</feature>
<comment type="caution">
    <text evidence="2">The sequence shown here is derived from an EMBL/GenBank/DDBJ whole genome shotgun (WGS) entry which is preliminary data.</text>
</comment>
<dbReference type="OrthoDB" id="3357439at2759"/>
<evidence type="ECO:0000313" key="3">
    <source>
        <dbReference type="Proteomes" id="UP000186601"/>
    </source>
</evidence>
<feature type="compositionally biased region" description="Polar residues" evidence="1">
    <location>
        <begin position="626"/>
        <end position="642"/>
    </location>
</feature>
<dbReference type="AlphaFoldDB" id="A0A2R6NY07"/>
<protein>
    <submittedName>
        <fullName evidence="2">Uncharacterized protein</fullName>
    </submittedName>
</protein>
<dbReference type="STRING" id="98765.A0A2R6NY07"/>
<dbReference type="Proteomes" id="UP000186601">
    <property type="component" value="Unassembled WGS sequence"/>
</dbReference>
<evidence type="ECO:0000256" key="1">
    <source>
        <dbReference type="SAM" id="MobiDB-lite"/>
    </source>
</evidence>
<gene>
    <name evidence="2" type="ORF">PHLCEN_2v6952</name>
</gene>
<name>A0A2R6NY07_9APHY</name>
<feature type="region of interest" description="Disordered" evidence="1">
    <location>
        <begin position="528"/>
        <end position="684"/>
    </location>
</feature>
<feature type="compositionally biased region" description="Polar residues" evidence="1">
    <location>
        <begin position="552"/>
        <end position="565"/>
    </location>
</feature>
<keyword evidence="3" id="KW-1185">Reference proteome</keyword>
<accession>A0A2R6NY07</accession>
<feature type="compositionally biased region" description="Basic residues" evidence="1">
    <location>
        <begin position="583"/>
        <end position="593"/>
    </location>
</feature>
<sequence>MEASTSSAHAKRALITYYAPNNRVFDRVFKDQTLEQTRAEVRQKLNLPPEAEFRLAQLRDNMKDDFEAFRTQAQSSSSLHVEVSIEGETGGSTYVALQRMSSAAVTSGVMTISGRGMKKRKRHPNGFEKPNGQISTTSQFTPQAYLPQQPVIFPAPAYGHDSATPVPIEKSKSKKRKRRNSLEDQLPLPSQSIRGRSSGAMRPDLRVDGSPRMPSPPRKKKRAESLAPLPIPTSQERPFIDSNANSSGGIVPHRASKKHNHRDVSNSEELLGASGVSAPPLNFRAKEVLASSAKSRKKRRLEDIKTTDVPMQSPPPPSTPPDETPALVQTKKKKVRKSVESPNVPPSEEIQASPDDNLASTPSFTQPSSAIRAPVYTESSAKQKKKSKVPDTIPLASTDAILTRGVSEEVTEATGTAVSQERPRKKRSKTDAVTQPTEVVPSDANPDNVEILTEGQKKRRRKTGATQLELSVGDHATHPLTLSTPTIGHRRRQPETQAESKQKQKPKLIASSMEAANDDPFTITLVHTPHARPITAQKVPVAPKEKEKKSDLNVSSGPVASSTTLAADIASPDEDAAVDIRQKAKKSSKTRRGKNADMHVESGDVQPEEQTKTKRNSKKTKDKESTAQNVRTTPSLLGNSSDVVEKVLDLAQPSQSVAAPKGKSTRKRKAENATEGSDEAPKGI</sequence>